<name>A0A1H7SXL2_9NOCA</name>
<evidence type="ECO:0000313" key="3">
    <source>
        <dbReference type="Proteomes" id="UP000198677"/>
    </source>
</evidence>
<evidence type="ECO:0000313" key="2">
    <source>
        <dbReference type="EMBL" id="SEL76776.1"/>
    </source>
</evidence>
<proteinExistence type="predicted"/>
<dbReference type="AlphaFoldDB" id="A0A1H7SXL2"/>
<feature type="compositionally biased region" description="Basic residues" evidence="1">
    <location>
        <begin position="38"/>
        <end position="51"/>
    </location>
</feature>
<accession>A0A1H7SXL2</accession>
<organism evidence="2 3">
    <name type="scientific">Rhodococcus maanshanensis</name>
    <dbReference type="NCBI Taxonomy" id="183556"/>
    <lineage>
        <taxon>Bacteria</taxon>
        <taxon>Bacillati</taxon>
        <taxon>Actinomycetota</taxon>
        <taxon>Actinomycetes</taxon>
        <taxon>Mycobacteriales</taxon>
        <taxon>Nocardiaceae</taxon>
        <taxon>Rhodococcus</taxon>
    </lineage>
</organism>
<feature type="region of interest" description="Disordered" evidence="1">
    <location>
        <begin position="38"/>
        <end position="57"/>
    </location>
</feature>
<dbReference type="EMBL" id="FOAW01000014">
    <property type="protein sequence ID" value="SEL76776.1"/>
    <property type="molecule type" value="Genomic_DNA"/>
</dbReference>
<dbReference type="Proteomes" id="UP000198677">
    <property type="component" value="Unassembled WGS sequence"/>
</dbReference>
<protein>
    <submittedName>
        <fullName evidence="2">Uncharacterized protein</fullName>
    </submittedName>
</protein>
<keyword evidence="3" id="KW-1185">Reference proteome</keyword>
<gene>
    <name evidence="2" type="ORF">SAMN05444583_11484</name>
</gene>
<sequence>MAMGFGVLLLGAVLMLVMWLRQPDFILGRNLTRDIPRSRVRRKSQRRHGRKPRDPERIAGLSAVRCQLLGLLVMVKPLPMVPGRLGSLMASRMFLAEVTTCWGGWYH</sequence>
<reference evidence="3" key="1">
    <citation type="submission" date="2016-10" db="EMBL/GenBank/DDBJ databases">
        <authorList>
            <person name="Varghese N."/>
            <person name="Submissions S."/>
        </authorList>
    </citation>
    <scope>NUCLEOTIDE SEQUENCE [LARGE SCALE GENOMIC DNA]</scope>
    <source>
        <strain evidence="3">DSM 44675</strain>
    </source>
</reference>
<evidence type="ECO:0000256" key="1">
    <source>
        <dbReference type="SAM" id="MobiDB-lite"/>
    </source>
</evidence>